<accession>A0A9D2MSF5</accession>
<gene>
    <name evidence="3" type="ORF">H9763_06535</name>
</gene>
<dbReference type="PANTHER" id="PTHR11927">
    <property type="entry name" value="GALACTOSIDE 2-L-FUCOSYLTRANSFERASE"/>
    <property type="match status" value="1"/>
</dbReference>
<keyword evidence="2" id="KW-0808">Transferase</keyword>
<name>A0A9D2MSF5_9FIRM</name>
<proteinExistence type="predicted"/>
<protein>
    <submittedName>
        <fullName evidence="3">Alpha-1,2-fucosyltransferase</fullName>
    </submittedName>
</protein>
<comment type="caution">
    <text evidence="3">The sequence shown here is derived from an EMBL/GenBank/DDBJ whole genome shotgun (WGS) entry which is preliminary data.</text>
</comment>
<evidence type="ECO:0000256" key="2">
    <source>
        <dbReference type="ARBA" id="ARBA00022679"/>
    </source>
</evidence>
<reference evidence="3" key="1">
    <citation type="journal article" date="2021" name="PeerJ">
        <title>Extensive microbial diversity within the chicken gut microbiome revealed by metagenomics and culture.</title>
        <authorList>
            <person name="Gilroy R."/>
            <person name="Ravi A."/>
            <person name="Getino M."/>
            <person name="Pursley I."/>
            <person name="Horton D.L."/>
            <person name="Alikhan N.F."/>
            <person name="Baker D."/>
            <person name="Gharbi K."/>
            <person name="Hall N."/>
            <person name="Watson M."/>
            <person name="Adriaenssens E.M."/>
            <person name="Foster-Nyarko E."/>
            <person name="Jarju S."/>
            <person name="Secka A."/>
            <person name="Antonio M."/>
            <person name="Oren A."/>
            <person name="Chaudhuri R.R."/>
            <person name="La Ragione R."/>
            <person name="Hildebrand F."/>
            <person name="Pallen M.J."/>
        </authorList>
    </citation>
    <scope>NUCLEOTIDE SEQUENCE</scope>
    <source>
        <strain evidence="3">USAMLcec3-2134</strain>
    </source>
</reference>
<dbReference type="AlphaFoldDB" id="A0A9D2MSF5"/>
<dbReference type="EMBL" id="DWXE01000022">
    <property type="protein sequence ID" value="HJB91111.1"/>
    <property type="molecule type" value="Genomic_DNA"/>
</dbReference>
<sequence length="285" mass="32607">MVIVQLSGGLGNQMFEYALYLRLKSMGKEVLVDDTTCYGPGQRTKQLDVFGVSYGAADERQLRRMTDSAMDPLSRARRKLSGRRDLSYREAGCDFDPLVLEKDPALLQGCFQSERYFGEIRDQVREAYRFRNLVTNRRVEEYRLRILEKKGASVAVHLRRGDYLDPKYAGLYQGICTDAWYGEAIRLMKQKVPGAAFFFFSNDPDWVKERYGGAGNVTVEGGSEDAGYEDLYLMSLCGHQIIANSSFSWWGAWLNENPDKTVIAPKRWLNGRSCRDIYTKEMTLL</sequence>
<organism evidence="3 4">
    <name type="scientific">Candidatus Eisenbergiella merdigallinarum</name>
    <dbReference type="NCBI Taxonomy" id="2838552"/>
    <lineage>
        <taxon>Bacteria</taxon>
        <taxon>Bacillati</taxon>
        <taxon>Bacillota</taxon>
        <taxon>Clostridia</taxon>
        <taxon>Lachnospirales</taxon>
        <taxon>Lachnospiraceae</taxon>
        <taxon>Eisenbergiella</taxon>
    </lineage>
</organism>
<dbReference type="GO" id="GO:0008107">
    <property type="term" value="F:galactoside 2-alpha-L-fucosyltransferase activity"/>
    <property type="evidence" value="ECO:0007669"/>
    <property type="project" value="InterPro"/>
</dbReference>
<dbReference type="CDD" id="cd11301">
    <property type="entry name" value="Fut1_Fut2_like"/>
    <property type="match status" value="1"/>
</dbReference>
<reference evidence="3" key="2">
    <citation type="submission" date="2021-04" db="EMBL/GenBank/DDBJ databases">
        <authorList>
            <person name="Gilroy R."/>
        </authorList>
    </citation>
    <scope>NUCLEOTIDE SEQUENCE</scope>
    <source>
        <strain evidence="3">USAMLcec3-2134</strain>
    </source>
</reference>
<evidence type="ECO:0000313" key="3">
    <source>
        <dbReference type="EMBL" id="HJB91111.1"/>
    </source>
</evidence>
<dbReference type="Pfam" id="PF01531">
    <property type="entry name" value="Glyco_transf_11"/>
    <property type="match status" value="1"/>
</dbReference>
<dbReference type="GO" id="GO:0016020">
    <property type="term" value="C:membrane"/>
    <property type="evidence" value="ECO:0007669"/>
    <property type="project" value="InterPro"/>
</dbReference>
<evidence type="ECO:0000256" key="1">
    <source>
        <dbReference type="ARBA" id="ARBA00022676"/>
    </source>
</evidence>
<keyword evidence="1" id="KW-0328">Glycosyltransferase</keyword>
<dbReference type="Proteomes" id="UP000886883">
    <property type="component" value="Unassembled WGS sequence"/>
</dbReference>
<evidence type="ECO:0000313" key="4">
    <source>
        <dbReference type="Proteomes" id="UP000886883"/>
    </source>
</evidence>
<dbReference type="InterPro" id="IPR002516">
    <property type="entry name" value="Glyco_trans_11"/>
</dbReference>
<dbReference type="PANTHER" id="PTHR11927:SF9">
    <property type="entry name" value="L-FUCOSYLTRANSFERASE"/>
    <property type="match status" value="1"/>
</dbReference>
<dbReference type="GO" id="GO:0005975">
    <property type="term" value="P:carbohydrate metabolic process"/>
    <property type="evidence" value="ECO:0007669"/>
    <property type="project" value="InterPro"/>
</dbReference>